<dbReference type="InterPro" id="IPR017850">
    <property type="entry name" value="Alkaline_phosphatase_core_sf"/>
</dbReference>
<dbReference type="Gene3D" id="3.30.1120.10">
    <property type="match status" value="1"/>
</dbReference>
<reference evidence="8" key="1">
    <citation type="submission" date="2021-01" db="EMBL/GenBank/DDBJ databases">
        <title>Modified the classification status of verrucomicrobia.</title>
        <authorList>
            <person name="Feng X."/>
        </authorList>
    </citation>
    <scope>NUCLEOTIDE SEQUENCE</scope>
    <source>
        <strain evidence="8">_KCTC 22039</strain>
    </source>
</reference>
<dbReference type="InterPro" id="IPR024607">
    <property type="entry name" value="Sulfatase_CS"/>
</dbReference>
<protein>
    <submittedName>
        <fullName evidence="8">Sulfatase-like hydrolase/transferase</fullName>
    </submittedName>
</protein>
<keyword evidence="9" id="KW-1185">Reference proteome</keyword>
<dbReference type="PROSITE" id="PS00523">
    <property type="entry name" value="SULFATASE_1"/>
    <property type="match status" value="1"/>
</dbReference>
<evidence type="ECO:0000313" key="9">
    <source>
        <dbReference type="Proteomes" id="UP000624703"/>
    </source>
</evidence>
<evidence type="ECO:0000256" key="3">
    <source>
        <dbReference type="ARBA" id="ARBA00022801"/>
    </source>
</evidence>
<gene>
    <name evidence="8" type="ORF">JIN82_00755</name>
</gene>
<comment type="caution">
    <text evidence="8">The sequence shown here is derived from an EMBL/GenBank/DDBJ whole genome shotgun (WGS) entry which is preliminary data.</text>
</comment>
<feature type="signal peptide" evidence="6">
    <location>
        <begin position="1"/>
        <end position="25"/>
    </location>
</feature>
<feature type="region of interest" description="Disordered" evidence="5">
    <location>
        <begin position="166"/>
        <end position="186"/>
    </location>
</feature>
<evidence type="ECO:0000313" key="8">
    <source>
        <dbReference type="EMBL" id="MBK1789675.1"/>
    </source>
</evidence>
<proteinExistence type="inferred from homology"/>
<evidence type="ECO:0000256" key="5">
    <source>
        <dbReference type="SAM" id="MobiDB-lite"/>
    </source>
</evidence>
<evidence type="ECO:0000256" key="1">
    <source>
        <dbReference type="ARBA" id="ARBA00008779"/>
    </source>
</evidence>
<keyword evidence="2" id="KW-0479">Metal-binding</keyword>
<dbReference type="PANTHER" id="PTHR42693:SF53">
    <property type="entry name" value="ENDO-4-O-SULFATASE"/>
    <property type="match status" value="1"/>
</dbReference>
<dbReference type="PANTHER" id="PTHR42693">
    <property type="entry name" value="ARYLSULFATASE FAMILY MEMBER"/>
    <property type="match status" value="1"/>
</dbReference>
<evidence type="ECO:0000256" key="6">
    <source>
        <dbReference type="SAM" id="SignalP"/>
    </source>
</evidence>
<keyword evidence="4" id="KW-0106">Calcium</keyword>
<dbReference type="AlphaFoldDB" id="A0A8J7SFT4"/>
<dbReference type="Gene3D" id="3.40.720.10">
    <property type="entry name" value="Alkaline Phosphatase, subunit A"/>
    <property type="match status" value="1"/>
</dbReference>
<evidence type="ECO:0000256" key="2">
    <source>
        <dbReference type="ARBA" id="ARBA00022723"/>
    </source>
</evidence>
<feature type="domain" description="Sulfatase N-terminal" evidence="7">
    <location>
        <begin position="29"/>
        <end position="356"/>
    </location>
</feature>
<accession>A0A8J7SFT4</accession>
<dbReference type="RefSeq" id="WP_200309718.1">
    <property type="nucleotide sequence ID" value="NZ_JAENIM010000008.1"/>
</dbReference>
<dbReference type="InterPro" id="IPR050738">
    <property type="entry name" value="Sulfatase"/>
</dbReference>
<name>A0A8J7SFT4_9BACT</name>
<organism evidence="8 9">
    <name type="scientific">Persicirhabdus sediminis</name>
    <dbReference type="NCBI Taxonomy" id="454144"/>
    <lineage>
        <taxon>Bacteria</taxon>
        <taxon>Pseudomonadati</taxon>
        <taxon>Verrucomicrobiota</taxon>
        <taxon>Verrucomicrobiia</taxon>
        <taxon>Verrucomicrobiales</taxon>
        <taxon>Verrucomicrobiaceae</taxon>
        <taxon>Persicirhabdus</taxon>
    </lineage>
</organism>
<feature type="region of interest" description="Disordered" evidence="5">
    <location>
        <begin position="451"/>
        <end position="489"/>
    </location>
</feature>
<evidence type="ECO:0000256" key="4">
    <source>
        <dbReference type="ARBA" id="ARBA00022837"/>
    </source>
</evidence>
<feature type="region of interest" description="Disordered" evidence="5">
    <location>
        <begin position="285"/>
        <end position="307"/>
    </location>
</feature>
<dbReference type="Pfam" id="PF00884">
    <property type="entry name" value="Sulfatase"/>
    <property type="match status" value="1"/>
</dbReference>
<comment type="similarity">
    <text evidence="1">Belongs to the sulfatase family.</text>
</comment>
<keyword evidence="6" id="KW-0732">Signal</keyword>
<feature type="chain" id="PRO_5035186556" evidence="6">
    <location>
        <begin position="26"/>
        <end position="489"/>
    </location>
</feature>
<dbReference type="InterPro" id="IPR000917">
    <property type="entry name" value="Sulfatase_N"/>
</dbReference>
<dbReference type="SUPFAM" id="SSF53649">
    <property type="entry name" value="Alkaline phosphatase-like"/>
    <property type="match status" value="1"/>
</dbReference>
<sequence length="489" mass="53637">MATLRKLQRTLALGAMMLGVSSAMAADKPNLILMMADDLGWGDTGFNGNTIIKTPTLDKMAAEGAVLEQFYAAGPVCSPTRGTFLTGRHFWRYGIWTANKGHLPKEEITLGEVAQAQGYMTGHFGKWHLGTLSKTMSSKGPGRKPEINYAPAWEYGYDKTFVTESATQTWDPGEGKRSRNNPFFEDGETTMEGLKGGDGHVLMSRVIPFIEDAVKQDKPFMAVIWFHAPHADVLAGPDYLKMYEEYGTSGHYYGCITEMDDSIALMHAKLKELGVYDNTIQLYTSDNGPEGKDPKPGSRAAGVTGGLRDRKRSLHEGGVRVPTVAVWPNHIQAGSTIKVAGSTMDILPTVVSILGYEMPDDRPLDGIDLTPILKQDVTERSKPIPFRYGSTFGLIKGDYKLLTKSLGDCSQDELYNLKEDRGEQNNIAQDNPERIAAMKKEMAALQDSFANSHSGNDYVGVDYSPDSEFKPMGAEPAKAGKEKKKKGKK</sequence>
<dbReference type="GO" id="GO:0046872">
    <property type="term" value="F:metal ion binding"/>
    <property type="evidence" value="ECO:0007669"/>
    <property type="project" value="UniProtKB-KW"/>
</dbReference>
<dbReference type="GO" id="GO:0004065">
    <property type="term" value="F:arylsulfatase activity"/>
    <property type="evidence" value="ECO:0007669"/>
    <property type="project" value="TreeGrafter"/>
</dbReference>
<keyword evidence="3 8" id="KW-0378">Hydrolase</keyword>
<evidence type="ECO:0000259" key="7">
    <source>
        <dbReference type="Pfam" id="PF00884"/>
    </source>
</evidence>
<dbReference type="EMBL" id="JAENIM010000008">
    <property type="protein sequence ID" value="MBK1789675.1"/>
    <property type="molecule type" value="Genomic_DNA"/>
</dbReference>
<dbReference type="Proteomes" id="UP000624703">
    <property type="component" value="Unassembled WGS sequence"/>
</dbReference>